<dbReference type="OMA" id="SISEWLF"/>
<dbReference type="eggNOG" id="KOG3825">
    <property type="taxonomic scope" value="Eukaryota"/>
</dbReference>
<dbReference type="HOGENOM" id="CLU_1556680_0_0_1"/>
<dbReference type="Proteomes" id="UP000015103">
    <property type="component" value="Unassembled WGS sequence"/>
</dbReference>
<dbReference type="Pfam" id="PF03265">
    <property type="entry name" value="DNase_II"/>
    <property type="match status" value="1"/>
</dbReference>
<dbReference type="VEuPathDB" id="VectorBase:RPRC008203"/>
<accession>T1HVY3</accession>
<evidence type="ECO:0000256" key="2">
    <source>
        <dbReference type="ARBA" id="ARBA00022801"/>
    </source>
</evidence>
<keyword evidence="4" id="KW-1185">Reference proteome</keyword>
<dbReference type="InterPro" id="IPR004947">
    <property type="entry name" value="DNase_II"/>
</dbReference>
<sequence length="176" mass="19822">MANYITLIAFFVVILLNIRAIRSSVQCLDESGKPVDWYVVYKLPNNAHKSYSESEGSSYLYITSETLKKGWIMSNQSIHSQQSLVAKTLKPLYRNQDKELWLVYNDQGTNILDGSFGSFGHAKGVVAANKDGGFWLVHSVPHFPPVENEYSYPKTGLRNGQSMLCISILKDQLDIL</sequence>
<dbReference type="EMBL" id="ACPB03016872">
    <property type="status" value="NOT_ANNOTATED_CDS"/>
    <property type="molecule type" value="Genomic_DNA"/>
</dbReference>
<reference evidence="3" key="1">
    <citation type="submission" date="2015-05" db="UniProtKB">
        <authorList>
            <consortium name="EnsemblMetazoa"/>
        </authorList>
    </citation>
    <scope>IDENTIFICATION</scope>
</reference>
<dbReference type="PANTHER" id="PTHR10858">
    <property type="entry name" value="DEOXYRIBONUCLEASE II"/>
    <property type="match status" value="1"/>
</dbReference>
<evidence type="ECO:0000256" key="1">
    <source>
        <dbReference type="ARBA" id="ARBA00007527"/>
    </source>
</evidence>
<dbReference type="PANTHER" id="PTHR10858:SF23">
    <property type="entry name" value="DEOXYRIBONUCLEASE II"/>
    <property type="match status" value="1"/>
</dbReference>
<dbReference type="AlphaFoldDB" id="T1HVY3"/>
<dbReference type="GO" id="GO:0006309">
    <property type="term" value="P:apoptotic DNA fragmentation"/>
    <property type="evidence" value="ECO:0007669"/>
    <property type="project" value="TreeGrafter"/>
</dbReference>
<dbReference type="GO" id="GO:0004531">
    <property type="term" value="F:deoxyribonuclease II activity"/>
    <property type="evidence" value="ECO:0007669"/>
    <property type="project" value="InterPro"/>
</dbReference>
<dbReference type="STRING" id="13249.T1HVY3"/>
<dbReference type="InParanoid" id="T1HVY3"/>
<evidence type="ECO:0000313" key="4">
    <source>
        <dbReference type="Proteomes" id="UP000015103"/>
    </source>
</evidence>
<name>T1HVY3_RHOPR</name>
<protein>
    <submittedName>
        <fullName evidence="3">Uncharacterized protein</fullName>
    </submittedName>
</protein>
<evidence type="ECO:0000313" key="3">
    <source>
        <dbReference type="EnsemblMetazoa" id="RPRC008203-PA"/>
    </source>
</evidence>
<proteinExistence type="inferred from homology"/>
<comment type="similarity">
    <text evidence="1">Belongs to the DNase II family.</text>
</comment>
<dbReference type="EnsemblMetazoa" id="RPRC008203-RA">
    <property type="protein sequence ID" value="RPRC008203-PA"/>
    <property type="gene ID" value="RPRC008203"/>
</dbReference>
<organism evidence="3 4">
    <name type="scientific">Rhodnius prolixus</name>
    <name type="common">Triatomid bug</name>
    <dbReference type="NCBI Taxonomy" id="13249"/>
    <lineage>
        <taxon>Eukaryota</taxon>
        <taxon>Metazoa</taxon>
        <taxon>Ecdysozoa</taxon>
        <taxon>Arthropoda</taxon>
        <taxon>Hexapoda</taxon>
        <taxon>Insecta</taxon>
        <taxon>Pterygota</taxon>
        <taxon>Neoptera</taxon>
        <taxon>Paraneoptera</taxon>
        <taxon>Hemiptera</taxon>
        <taxon>Heteroptera</taxon>
        <taxon>Panheteroptera</taxon>
        <taxon>Cimicomorpha</taxon>
        <taxon>Reduviidae</taxon>
        <taxon>Triatominae</taxon>
        <taxon>Rhodnius</taxon>
    </lineage>
</organism>
<dbReference type="CDD" id="cd09120">
    <property type="entry name" value="PLDc_DNaseII_1"/>
    <property type="match status" value="1"/>
</dbReference>
<keyword evidence="2" id="KW-0378">Hydrolase</keyword>